<dbReference type="InterPro" id="IPR051236">
    <property type="entry name" value="HAT_RTT109-like"/>
</dbReference>
<dbReference type="GO" id="GO:0006629">
    <property type="term" value="P:lipid metabolic process"/>
    <property type="evidence" value="ECO:0007669"/>
    <property type="project" value="InterPro"/>
</dbReference>
<organism evidence="4 5">
    <name type="scientific">Eremothecium cymbalariae (strain CBS 270.75 / DBVPG 7215 / KCTC 17166 / NRRL Y-17582)</name>
    <name type="common">Yeast</name>
    <dbReference type="NCBI Taxonomy" id="931890"/>
    <lineage>
        <taxon>Eukaryota</taxon>
        <taxon>Fungi</taxon>
        <taxon>Dikarya</taxon>
        <taxon>Ascomycota</taxon>
        <taxon>Saccharomycotina</taxon>
        <taxon>Saccharomycetes</taxon>
        <taxon>Saccharomycetales</taxon>
        <taxon>Saccharomycetaceae</taxon>
        <taxon>Eremothecium</taxon>
    </lineage>
</organism>
<evidence type="ECO:0000313" key="4">
    <source>
        <dbReference type="EMBL" id="AET40843.1"/>
    </source>
</evidence>
<dbReference type="OMA" id="HWGCTGV"/>
<dbReference type="GeneID" id="11469223"/>
<keyword evidence="3" id="KW-0732">Signal</keyword>
<dbReference type="RefSeq" id="XP_003647660.1">
    <property type="nucleotide sequence ID" value="XM_003647612.1"/>
</dbReference>
<dbReference type="FunCoup" id="G8JUR3">
    <property type="interactions" value="15"/>
</dbReference>
<dbReference type="GO" id="GO:0008081">
    <property type="term" value="F:phosphoric diester hydrolase activity"/>
    <property type="evidence" value="ECO:0007669"/>
    <property type="project" value="InterPro"/>
</dbReference>
<dbReference type="eggNOG" id="ENOG502QVA8">
    <property type="taxonomic scope" value="Eukaryota"/>
</dbReference>
<evidence type="ECO:0000313" key="5">
    <source>
        <dbReference type="Proteomes" id="UP000006790"/>
    </source>
</evidence>
<dbReference type="InParanoid" id="G8JUR3"/>
<dbReference type="KEGG" id="erc:Ecym_6472"/>
<dbReference type="HOGENOM" id="CLU_031561_1_1_1"/>
<dbReference type="InterPro" id="IPR017946">
    <property type="entry name" value="PLC-like_Pdiesterase_TIM-brl"/>
</dbReference>
<dbReference type="PANTHER" id="PTHR31571:SF1">
    <property type="entry name" value="ALTERED INHERITANCE OF MITOCHONDRIA PROTEIN 6"/>
    <property type="match status" value="1"/>
</dbReference>
<comment type="similarity">
    <text evidence="1">Belongs to the AIM6 family.</text>
</comment>
<accession>G8JUR3</accession>
<proteinExistence type="inferred from homology"/>
<name>G8JUR3_ERECY</name>
<dbReference type="SUPFAM" id="SSF51695">
    <property type="entry name" value="PLC-like phosphodiesterases"/>
    <property type="match status" value="1"/>
</dbReference>
<dbReference type="OrthoDB" id="4153866at2759"/>
<keyword evidence="5" id="KW-1185">Reference proteome</keyword>
<evidence type="ECO:0000256" key="3">
    <source>
        <dbReference type="ARBA" id="ARBA00022729"/>
    </source>
</evidence>
<sequence>MILKLIVGRILLPYILILSTAEAISLWKPHYLQFSGFNKGPPVVSVTENTPKIPPLGLTGESLLCYFERNLGPVNIPNEESSKPVRINRLYESLAQYLKLEKQNGDAPSSESCIPEDSIVAKLTKDVNILGNVHSHNDYWRKLPLLEALLYGVTSVEADVWLYRNSTALAVGHNLGYLNTAQHDLRTLYLDPLVQILDQVNCHMDTESPLYGPFYDDPAQQLLLYIDFKPAERRRTFIVLLEYLRPLIERGYLSYYDFETKTLTTGPITVILTGNYPPDSEISFPNNRRYTFLDAPLHKLASKHGLYTASAVSIVASASMEQLLDYCNIMGASDTAFNPKHATDLPWKEIECIKQHVSKAHEFGLQTRIWGVPQWPVHGRNILWKKLLDVGVDYLNVDDLRAVKNF</sequence>
<protein>
    <recommendedName>
        <fullName evidence="2">Altered inheritance of mitochondria protein 6</fullName>
    </recommendedName>
</protein>
<gene>
    <name evidence="4" type="ordered locus">Ecym_6472</name>
</gene>
<dbReference type="Proteomes" id="UP000006790">
    <property type="component" value="Chromosome 6"/>
</dbReference>
<evidence type="ECO:0000256" key="1">
    <source>
        <dbReference type="ARBA" id="ARBA00008858"/>
    </source>
</evidence>
<dbReference type="EMBL" id="CP002502">
    <property type="protein sequence ID" value="AET40843.1"/>
    <property type="molecule type" value="Genomic_DNA"/>
</dbReference>
<evidence type="ECO:0000256" key="2">
    <source>
        <dbReference type="ARBA" id="ARBA00014286"/>
    </source>
</evidence>
<reference evidence="5" key="1">
    <citation type="journal article" date="2012" name="G3 (Bethesda)">
        <title>Pichia sorbitophila, an interspecies yeast hybrid reveals early steps of genome resolution following polyploidization.</title>
        <authorList>
            <person name="Leh Louis V."/>
            <person name="Despons L."/>
            <person name="Friedrich A."/>
            <person name="Martin T."/>
            <person name="Durrens P."/>
            <person name="Casaregola S."/>
            <person name="Neuveglise C."/>
            <person name="Fairhead C."/>
            <person name="Marck C."/>
            <person name="Cruz J.A."/>
            <person name="Straub M.L."/>
            <person name="Kugler V."/>
            <person name="Sacerdot C."/>
            <person name="Uzunov Z."/>
            <person name="Thierry A."/>
            <person name="Weiss S."/>
            <person name="Bleykasten C."/>
            <person name="De Montigny J."/>
            <person name="Jacques N."/>
            <person name="Jung P."/>
            <person name="Lemaire M."/>
            <person name="Mallet S."/>
            <person name="Morel G."/>
            <person name="Richard G.F."/>
            <person name="Sarkar A."/>
            <person name="Savel G."/>
            <person name="Schacherer J."/>
            <person name="Seret M.L."/>
            <person name="Talla E."/>
            <person name="Samson G."/>
            <person name="Jubin C."/>
            <person name="Poulain J."/>
            <person name="Vacherie B."/>
            <person name="Barbe V."/>
            <person name="Pelletier E."/>
            <person name="Sherman D.J."/>
            <person name="Westhof E."/>
            <person name="Weissenbach J."/>
            <person name="Baret P.V."/>
            <person name="Wincker P."/>
            <person name="Gaillardin C."/>
            <person name="Dujon B."/>
            <person name="Souciet J.L."/>
        </authorList>
    </citation>
    <scope>NUCLEOTIDE SEQUENCE [LARGE SCALE GENOMIC DNA]</scope>
    <source>
        <strain evidence="5">CBS 270.75 / DBVPG 7215 / KCTC 17166 / NRRL Y-17582</strain>
    </source>
</reference>
<dbReference type="PANTHER" id="PTHR31571">
    <property type="entry name" value="ALTERED INHERITANCE OF MITOCHONDRIA PROTEIN 6"/>
    <property type="match status" value="1"/>
</dbReference>
<dbReference type="AlphaFoldDB" id="G8JUR3"/>